<protein>
    <submittedName>
        <fullName evidence="5">Putative UDP-4-amino-4-deoxy-L-arabinose--oxoglutarate aminotransferase</fullName>
        <ecNumber evidence="5">2.6.1.-</ecNumber>
    </submittedName>
</protein>
<dbReference type="PANTHER" id="PTHR30244:SF34">
    <property type="entry name" value="DTDP-4-AMINO-4,6-DIDEOXYGALACTOSE TRANSAMINASE"/>
    <property type="match status" value="1"/>
</dbReference>
<keyword evidence="5" id="KW-0808">Transferase</keyword>
<dbReference type="GO" id="GO:0030170">
    <property type="term" value="F:pyridoxal phosphate binding"/>
    <property type="evidence" value="ECO:0007669"/>
    <property type="project" value="TreeGrafter"/>
</dbReference>
<feature type="modified residue" description="N6-(pyridoxal phosphate)lysine" evidence="3">
    <location>
        <position position="178"/>
    </location>
</feature>
<dbReference type="STRING" id="330214.NIDE2732"/>
<organism evidence="5 6">
    <name type="scientific">Nitrospira defluvii</name>
    <dbReference type="NCBI Taxonomy" id="330214"/>
    <lineage>
        <taxon>Bacteria</taxon>
        <taxon>Pseudomonadati</taxon>
        <taxon>Nitrospirota</taxon>
        <taxon>Nitrospiria</taxon>
        <taxon>Nitrospirales</taxon>
        <taxon>Nitrospiraceae</taxon>
        <taxon>Nitrospira</taxon>
    </lineage>
</organism>
<dbReference type="Proteomes" id="UP000001660">
    <property type="component" value="Chromosome"/>
</dbReference>
<dbReference type="EC" id="2.6.1.-" evidence="5"/>
<sequence>MTTIPHSKPSLGQDDIRAATEVLRSGLIAGGPVVGQFERGMAAYIGVQGGVAVSSGTVALELALRAMGVGHGDNVILPSYVCSAPWLAVQRVGAQARIVDIDPVTYNLDPHKVRKARTSRTRAVIVPHLFGLPADLTALQSLGIPLIEDCAQTLGATEQGRAVGSVGLLTVCSFYATKLLCTGEGGMVLSNDEALLERVRALREYDQAPSLNAAAFNCKLTDLQAAIGVTQLNQLGEFFEKRAALAAIYRDSLPAELFTPPSVPSGRAHVYYRYVVRLQKGLQSPDEFTDYLSRMAHRGLQCRKPVFRPLHRYLELADFPASDEADEVALSLPLYPSLTEEEVKLASRILQEELR</sequence>
<accession>D8PGQ1</accession>
<dbReference type="HOGENOM" id="CLU_033332_7_2_0"/>
<keyword evidence="5" id="KW-0032">Aminotransferase</keyword>
<evidence type="ECO:0000256" key="1">
    <source>
        <dbReference type="ARBA" id="ARBA00037999"/>
    </source>
</evidence>
<gene>
    <name evidence="5" type="ORF">NIDE2732</name>
</gene>
<comment type="similarity">
    <text evidence="1 4">Belongs to the DegT/DnrJ/EryC1 family.</text>
</comment>
<dbReference type="AlphaFoldDB" id="D8PGQ1"/>
<dbReference type="CDD" id="cd00616">
    <property type="entry name" value="AHBA_syn"/>
    <property type="match status" value="1"/>
</dbReference>
<keyword evidence="6" id="KW-1185">Reference proteome</keyword>
<evidence type="ECO:0000256" key="2">
    <source>
        <dbReference type="PIRSR" id="PIRSR000390-1"/>
    </source>
</evidence>
<dbReference type="OrthoDB" id="9771070at2"/>
<dbReference type="InterPro" id="IPR015422">
    <property type="entry name" value="PyrdxlP-dep_Trfase_small"/>
</dbReference>
<dbReference type="GO" id="GO:0000271">
    <property type="term" value="P:polysaccharide biosynthetic process"/>
    <property type="evidence" value="ECO:0007669"/>
    <property type="project" value="TreeGrafter"/>
</dbReference>
<dbReference type="InterPro" id="IPR000653">
    <property type="entry name" value="DegT/StrS_aminotransferase"/>
</dbReference>
<proteinExistence type="inferred from homology"/>
<evidence type="ECO:0000313" key="6">
    <source>
        <dbReference type="Proteomes" id="UP000001660"/>
    </source>
</evidence>
<dbReference type="GO" id="GO:0008483">
    <property type="term" value="F:transaminase activity"/>
    <property type="evidence" value="ECO:0007669"/>
    <property type="project" value="UniProtKB-KW"/>
</dbReference>
<evidence type="ECO:0000313" key="5">
    <source>
        <dbReference type="EMBL" id="CBK42438.1"/>
    </source>
</evidence>
<dbReference type="PANTHER" id="PTHR30244">
    <property type="entry name" value="TRANSAMINASE"/>
    <property type="match status" value="1"/>
</dbReference>
<reference evidence="5 6" key="1">
    <citation type="journal article" date="2010" name="Proc. Natl. Acad. Sci. U.S.A.">
        <title>A Nitrospira metagenome illuminates the physiology and evolution of globally important nitrite-oxidizing bacteria.</title>
        <authorList>
            <person name="Lucker S."/>
            <person name="Wagner M."/>
            <person name="Maixner F."/>
            <person name="Pelletier E."/>
            <person name="Koch H."/>
            <person name="Vacherie B."/>
            <person name="Rattei T."/>
            <person name="Sinninghe Damste J."/>
            <person name="Spieck E."/>
            <person name="Le Paslier D."/>
            <person name="Daims H."/>
        </authorList>
    </citation>
    <scope>NUCLEOTIDE SEQUENCE [LARGE SCALE GENOMIC DNA]</scope>
</reference>
<dbReference type="Pfam" id="PF01041">
    <property type="entry name" value="DegT_DnrJ_EryC1"/>
    <property type="match status" value="1"/>
</dbReference>
<evidence type="ECO:0000256" key="3">
    <source>
        <dbReference type="PIRSR" id="PIRSR000390-2"/>
    </source>
</evidence>
<dbReference type="EMBL" id="FP929003">
    <property type="protein sequence ID" value="CBK42438.1"/>
    <property type="molecule type" value="Genomic_DNA"/>
</dbReference>
<feature type="active site" description="Proton acceptor" evidence="2">
    <location>
        <position position="178"/>
    </location>
</feature>
<dbReference type="SUPFAM" id="SSF53383">
    <property type="entry name" value="PLP-dependent transferases"/>
    <property type="match status" value="1"/>
</dbReference>
<dbReference type="Gene3D" id="3.90.1150.10">
    <property type="entry name" value="Aspartate Aminotransferase, domain 1"/>
    <property type="match status" value="1"/>
</dbReference>
<dbReference type="InterPro" id="IPR015421">
    <property type="entry name" value="PyrdxlP-dep_Trfase_major"/>
</dbReference>
<dbReference type="KEGG" id="nde:NIDE2732"/>
<dbReference type="Gene3D" id="3.40.640.10">
    <property type="entry name" value="Type I PLP-dependent aspartate aminotransferase-like (Major domain)"/>
    <property type="match status" value="1"/>
</dbReference>
<dbReference type="PIRSF" id="PIRSF000390">
    <property type="entry name" value="PLP_StrS"/>
    <property type="match status" value="1"/>
</dbReference>
<name>D8PGQ1_9BACT</name>
<keyword evidence="3 4" id="KW-0663">Pyridoxal phosphate</keyword>
<dbReference type="eggNOG" id="COG0399">
    <property type="taxonomic scope" value="Bacteria"/>
</dbReference>
<dbReference type="InterPro" id="IPR015424">
    <property type="entry name" value="PyrdxlP-dep_Trfase"/>
</dbReference>
<evidence type="ECO:0000256" key="4">
    <source>
        <dbReference type="RuleBase" id="RU004508"/>
    </source>
</evidence>